<proteinExistence type="predicted"/>
<feature type="non-terminal residue" evidence="2">
    <location>
        <position position="1"/>
    </location>
</feature>
<feature type="region of interest" description="Disordered" evidence="1">
    <location>
        <begin position="1"/>
        <end position="64"/>
    </location>
</feature>
<name>A0A813GXI7_POLGL</name>
<evidence type="ECO:0000256" key="1">
    <source>
        <dbReference type="SAM" id="MobiDB-lite"/>
    </source>
</evidence>
<dbReference type="AlphaFoldDB" id="A0A813GXI7"/>
<dbReference type="Proteomes" id="UP000654075">
    <property type="component" value="Unassembled WGS sequence"/>
</dbReference>
<feature type="compositionally biased region" description="Polar residues" evidence="1">
    <location>
        <begin position="1"/>
        <end position="10"/>
    </location>
</feature>
<evidence type="ECO:0000313" key="2">
    <source>
        <dbReference type="EMBL" id="CAE8629972.1"/>
    </source>
</evidence>
<evidence type="ECO:0000313" key="3">
    <source>
        <dbReference type="Proteomes" id="UP000654075"/>
    </source>
</evidence>
<sequence>SPPYSAQLSHSPGYLTPSRPSPVQQLQLQIIGPCSSSRSTTPQRPPQEPLICTTPSSARDIQQSPRHDYHFAPCLSPGFNLQLPERLHRM</sequence>
<keyword evidence="3" id="KW-1185">Reference proteome</keyword>
<dbReference type="EMBL" id="CAJNNV010029756">
    <property type="protein sequence ID" value="CAE8629972.1"/>
    <property type="molecule type" value="Genomic_DNA"/>
</dbReference>
<protein>
    <submittedName>
        <fullName evidence="2">Uncharacterized protein</fullName>
    </submittedName>
</protein>
<gene>
    <name evidence="2" type="ORF">PGLA1383_LOCUS46372</name>
</gene>
<accession>A0A813GXI7</accession>
<feature type="compositionally biased region" description="Low complexity" evidence="1">
    <location>
        <begin position="33"/>
        <end position="42"/>
    </location>
</feature>
<feature type="compositionally biased region" description="Polar residues" evidence="1">
    <location>
        <begin position="53"/>
        <end position="64"/>
    </location>
</feature>
<comment type="caution">
    <text evidence="2">The sequence shown here is derived from an EMBL/GenBank/DDBJ whole genome shotgun (WGS) entry which is preliminary data.</text>
</comment>
<organism evidence="2 3">
    <name type="scientific">Polarella glacialis</name>
    <name type="common">Dinoflagellate</name>
    <dbReference type="NCBI Taxonomy" id="89957"/>
    <lineage>
        <taxon>Eukaryota</taxon>
        <taxon>Sar</taxon>
        <taxon>Alveolata</taxon>
        <taxon>Dinophyceae</taxon>
        <taxon>Suessiales</taxon>
        <taxon>Suessiaceae</taxon>
        <taxon>Polarella</taxon>
    </lineage>
</organism>
<reference evidence="2" key="1">
    <citation type="submission" date="2021-02" db="EMBL/GenBank/DDBJ databases">
        <authorList>
            <person name="Dougan E. K."/>
            <person name="Rhodes N."/>
            <person name="Thang M."/>
            <person name="Chan C."/>
        </authorList>
    </citation>
    <scope>NUCLEOTIDE SEQUENCE</scope>
</reference>